<evidence type="ECO:0000259" key="2">
    <source>
        <dbReference type="PROSITE" id="PS51707"/>
    </source>
</evidence>
<dbReference type="SUPFAM" id="SSF55154">
    <property type="entry name" value="CYTH-like phosphatases"/>
    <property type="match status" value="1"/>
</dbReference>
<proteinExistence type="predicted"/>
<dbReference type="PIRSF" id="PIRSF016487">
    <property type="entry name" value="CYTH_UCP016487"/>
    <property type="match status" value="1"/>
</dbReference>
<dbReference type="PROSITE" id="PS51707">
    <property type="entry name" value="CYTH"/>
    <property type="match status" value="1"/>
</dbReference>
<dbReference type="InterPro" id="IPR023577">
    <property type="entry name" value="CYTH_domain"/>
</dbReference>
<dbReference type="STRING" id="880071.Fleli_4032"/>
<feature type="domain" description="CYTH" evidence="2">
    <location>
        <begin position="2"/>
        <end position="149"/>
    </location>
</feature>
<dbReference type="InterPro" id="IPR033469">
    <property type="entry name" value="CYTH-like_dom_sf"/>
</dbReference>
<protein>
    <recommendedName>
        <fullName evidence="2">CYTH domain-containing protein</fullName>
    </recommendedName>
</protein>
<organism evidence="3 4">
    <name type="scientific">Bernardetia litoralis (strain ATCC 23117 / DSM 6794 / NBRC 15988 / NCIMB 1366 / Fx l1 / Sio-4)</name>
    <name type="common">Flexibacter litoralis</name>
    <dbReference type="NCBI Taxonomy" id="880071"/>
    <lineage>
        <taxon>Bacteria</taxon>
        <taxon>Pseudomonadati</taxon>
        <taxon>Bacteroidota</taxon>
        <taxon>Cytophagia</taxon>
        <taxon>Cytophagales</taxon>
        <taxon>Bernardetiaceae</taxon>
        <taxon>Bernardetia</taxon>
    </lineage>
</organism>
<dbReference type="eggNOG" id="COG2954">
    <property type="taxonomic scope" value="Bacteria"/>
</dbReference>
<dbReference type="KEGG" id="fli:Fleli_4032"/>
<dbReference type="SMART" id="SM01118">
    <property type="entry name" value="CYTH"/>
    <property type="match status" value="1"/>
</dbReference>
<dbReference type="OrthoDB" id="9805588at2"/>
<evidence type="ECO:0000313" key="4">
    <source>
        <dbReference type="Proteomes" id="UP000006054"/>
    </source>
</evidence>
<dbReference type="PANTHER" id="PTHR40114">
    <property type="entry name" value="SLR0698 PROTEIN"/>
    <property type="match status" value="1"/>
</dbReference>
<dbReference type="Proteomes" id="UP000006054">
    <property type="component" value="Chromosome"/>
</dbReference>
<dbReference type="InterPro" id="IPR012042">
    <property type="entry name" value="NeuTTM/CthTTM-like"/>
</dbReference>
<evidence type="ECO:0000256" key="1">
    <source>
        <dbReference type="PIRSR" id="PIRSR016487-1"/>
    </source>
</evidence>
<dbReference type="RefSeq" id="WP_014799754.1">
    <property type="nucleotide sequence ID" value="NC_018018.1"/>
</dbReference>
<feature type="active site" description="Proton acceptor" evidence="1">
    <location>
        <position position="31"/>
    </location>
</feature>
<evidence type="ECO:0000313" key="3">
    <source>
        <dbReference type="EMBL" id="AFM06331.1"/>
    </source>
</evidence>
<gene>
    <name evidence="3" type="ordered locus">Fleli_4032</name>
</gene>
<keyword evidence="4" id="KW-1185">Reference proteome</keyword>
<dbReference type="EMBL" id="CP003345">
    <property type="protein sequence ID" value="AFM06331.1"/>
    <property type="molecule type" value="Genomic_DNA"/>
</dbReference>
<accession>I4AQU6</accession>
<dbReference type="Pfam" id="PF01928">
    <property type="entry name" value="CYTH"/>
    <property type="match status" value="1"/>
</dbReference>
<dbReference type="AlphaFoldDB" id="I4AQU6"/>
<name>I4AQU6_BERLS</name>
<reference evidence="4" key="1">
    <citation type="submission" date="2012-06" db="EMBL/GenBank/DDBJ databases">
        <title>The complete genome of Flexibacter litoralis DSM 6794.</title>
        <authorList>
            <person name="Lucas S."/>
            <person name="Copeland A."/>
            <person name="Lapidus A."/>
            <person name="Glavina del Rio T."/>
            <person name="Dalin E."/>
            <person name="Tice H."/>
            <person name="Bruce D."/>
            <person name="Goodwin L."/>
            <person name="Pitluck S."/>
            <person name="Peters L."/>
            <person name="Ovchinnikova G."/>
            <person name="Lu M."/>
            <person name="Kyrpides N."/>
            <person name="Mavromatis K."/>
            <person name="Ivanova N."/>
            <person name="Brettin T."/>
            <person name="Detter J.C."/>
            <person name="Han C."/>
            <person name="Larimer F."/>
            <person name="Land M."/>
            <person name="Hauser L."/>
            <person name="Markowitz V."/>
            <person name="Cheng J.-F."/>
            <person name="Hugenholtz P."/>
            <person name="Woyke T."/>
            <person name="Wu D."/>
            <person name="Spring S."/>
            <person name="Lang E."/>
            <person name="Kopitz M."/>
            <person name="Brambilla E."/>
            <person name="Klenk H.-P."/>
            <person name="Eisen J.A."/>
        </authorList>
    </citation>
    <scope>NUCLEOTIDE SEQUENCE [LARGE SCALE GENOMIC DNA]</scope>
    <source>
        <strain evidence="4">ATCC 23117 / DSM 6794 / NBRC 15988 / NCIMB 1366 / Sio-4</strain>
    </source>
</reference>
<dbReference type="PATRIC" id="fig|880071.3.peg.4035"/>
<dbReference type="PANTHER" id="PTHR40114:SF1">
    <property type="entry name" value="SLR0698 PROTEIN"/>
    <property type="match status" value="1"/>
</dbReference>
<dbReference type="Gene3D" id="2.40.320.10">
    <property type="entry name" value="Hypothetical Protein Pfu-838710-001"/>
    <property type="match status" value="1"/>
</dbReference>
<sequence>MAQEIERKFLINKKEWQNVEKSQGNLYRQGYLLTDPNKTIRVRQTTEKAFLTIKGLSIGATRPEYEYEIPMEDAKELLDNFSVSELSKIRYEIVYENKIWEVDEFLGDNTGLIVAEIELESEDETFNIPSWIDVEVTGEDKYYNSNLTIEPYKNWRNK</sequence>
<dbReference type="HOGENOM" id="CLU_109545_1_0_10"/>
<dbReference type="CDD" id="cd07891">
    <property type="entry name" value="CYTH-like_CthTTM-like_1"/>
    <property type="match status" value="1"/>
</dbReference>